<dbReference type="SUPFAM" id="SSF56059">
    <property type="entry name" value="Glutathione synthetase ATP-binding domain-like"/>
    <property type="match status" value="1"/>
</dbReference>
<dbReference type="RefSeq" id="WP_163243111.1">
    <property type="nucleotide sequence ID" value="NZ_CP082780.1"/>
</dbReference>
<keyword evidence="9" id="KW-0547">Nucleotide-binding</keyword>
<evidence type="ECO:0000256" key="4">
    <source>
        <dbReference type="ARBA" id="ARBA00007837"/>
    </source>
</evidence>
<dbReference type="PANTHER" id="PTHR43030">
    <property type="entry name" value="PHOSPHOENOLPYRUVATE SYNTHASE"/>
    <property type="match status" value="1"/>
</dbReference>
<keyword evidence="7" id="KW-0808">Transferase</keyword>
<dbReference type="GO" id="GO:0046872">
    <property type="term" value="F:metal ion binding"/>
    <property type="evidence" value="ECO:0007669"/>
    <property type="project" value="UniProtKB-KW"/>
</dbReference>
<evidence type="ECO:0000256" key="14">
    <source>
        <dbReference type="ARBA" id="ARBA00047700"/>
    </source>
</evidence>
<dbReference type="Proteomes" id="UP000570010">
    <property type="component" value="Unassembled WGS sequence"/>
</dbReference>
<evidence type="ECO:0000313" key="16">
    <source>
        <dbReference type="EMBL" id="MBA4537127.1"/>
    </source>
</evidence>
<comment type="catalytic activity">
    <reaction evidence="14">
        <text>pyruvate + ATP + H2O = phosphoenolpyruvate + AMP + phosphate + 2 H(+)</text>
        <dbReference type="Rhea" id="RHEA:11364"/>
        <dbReference type="ChEBI" id="CHEBI:15361"/>
        <dbReference type="ChEBI" id="CHEBI:15377"/>
        <dbReference type="ChEBI" id="CHEBI:15378"/>
        <dbReference type="ChEBI" id="CHEBI:30616"/>
        <dbReference type="ChEBI" id="CHEBI:43474"/>
        <dbReference type="ChEBI" id="CHEBI:58702"/>
        <dbReference type="ChEBI" id="CHEBI:456215"/>
        <dbReference type="EC" id="2.7.9.2"/>
    </reaction>
</comment>
<evidence type="ECO:0000256" key="10">
    <source>
        <dbReference type="ARBA" id="ARBA00022777"/>
    </source>
</evidence>
<dbReference type="EMBL" id="JACEIO010000016">
    <property type="protein sequence ID" value="MBA4537127.1"/>
    <property type="molecule type" value="Genomic_DNA"/>
</dbReference>
<evidence type="ECO:0000256" key="11">
    <source>
        <dbReference type="ARBA" id="ARBA00022840"/>
    </source>
</evidence>
<name>A0A6B3W0J9_9BACI</name>
<evidence type="ECO:0000256" key="9">
    <source>
        <dbReference type="ARBA" id="ARBA00022741"/>
    </source>
</evidence>
<evidence type="ECO:0000259" key="15">
    <source>
        <dbReference type="Pfam" id="PF01326"/>
    </source>
</evidence>
<keyword evidence="11" id="KW-0067">ATP-binding</keyword>
<comment type="pathway">
    <text evidence="3">Carbohydrate biosynthesis; gluconeogenesis.</text>
</comment>
<dbReference type="Gene3D" id="3.30.470.20">
    <property type="entry name" value="ATP-grasp fold, B domain"/>
    <property type="match status" value="1"/>
</dbReference>
<dbReference type="UniPathway" id="UPA00138"/>
<evidence type="ECO:0000256" key="8">
    <source>
        <dbReference type="ARBA" id="ARBA00022723"/>
    </source>
</evidence>
<dbReference type="InterPro" id="IPR006319">
    <property type="entry name" value="PEP_synth"/>
</dbReference>
<evidence type="ECO:0000256" key="3">
    <source>
        <dbReference type="ARBA" id="ARBA00004742"/>
    </source>
</evidence>
<comment type="cofactor">
    <cofactor evidence="1">
        <name>Mg(2+)</name>
        <dbReference type="ChEBI" id="CHEBI:18420"/>
    </cofactor>
</comment>
<evidence type="ECO:0000313" key="19">
    <source>
        <dbReference type="Proteomes" id="UP000570010"/>
    </source>
</evidence>
<proteinExistence type="inferred from homology"/>
<evidence type="ECO:0000313" key="18">
    <source>
        <dbReference type="Proteomes" id="UP000472971"/>
    </source>
</evidence>
<organism evidence="17 18">
    <name type="scientific">Bacillus aquiflavi</name>
    <dbReference type="NCBI Taxonomy" id="2672567"/>
    <lineage>
        <taxon>Bacteria</taxon>
        <taxon>Bacillati</taxon>
        <taxon>Bacillota</taxon>
        <taxon>Bacilli</taxon>
        <taxon>Bacillales</taxon>
        <taxon>Bacillaceae</taxon>
        <taxon>Bacillus</taxon>
    </lineage>
</organism>
<dbReference type="GO" id="GO:0006094">
    <property type="term" value="P:gluconeogenesis"/>
    <property type="evidence" value="ECO:0007669"/>
    <property type="project" value="UniProtKB-UniPathway"/>
</dbReference>
<evidence type="ECO:0000256" key="2">
    <source>
        <dbReference type="ARBA" id="ARBA00002988"/>
    </source>
</evidence>
<dbReference type="InterPro" id="IPR013815">
    <property type="entry name" value="ATP_grasp_subdomain_1"/>
</dbReference>
<evidence type="ECO:0000256" key="6">
    <source>
        <dbReference type="ARBA" id="ARBA00021623"/>
    </source>
</evidence>
<dbReference type="PANTHER" id="PTHR43030:SF1">
    <property type="entry name" value="PHOSPHOENOLPYRUVATE SYNTHASE"/>
    <property type="match status" value="1"/>
</dbReference>
<evidence type="ECO:0000256" key="5">
    <source>
        <dbReference type="ARBA" id="ARBA00011996"/>
    </source>
</evidence>
<keyword evidence="18" id="KW-1185">Reference proteome</keyword>
<feature type="domain" description="Pyruvate phosphate dikinase AMP/ATP-binding" evidence="15">
    <location>
        <begin position="14"/>
        <end position="307"/>
    </location>
</feature>
<accession>A0A6B3W0J9</accession>
<keyword evidence="8" id="KW-0479">Metal-binding</keyword>
<keyword evidence="10" id="KW-0418">Kinase</keyword>
<dbReference type="EC" id="2.7.9.2" evidence="5"/>
<reference evidence="16 19" key="2">
    <citation type="submission" date="2020-07" db="EMBL/GenBank/DDBJ databases">
        <authorList>
            <person name="Feng H."/>
        </authorList>
    </citation>
    <scope>NUCLEOTIDE SEQUENCE [LARGE SCALE GENOMIC DNA]</scope>
    <source>
        <strain evidence="16">S-12</strain>
        <strain evidence="19">s-12</strain>
    </source>
</reference>
<comment type="caution">
    <text evidence="17">The sequence shown here is derived from an EMBL/GenBank/DDBJ whole genome shotgun (WGS) entry which is preliminary data.</text>
</comment>
<evidence type="ECO:0000256" key="7">
    <source>
        <dbReference type="ARBA" id="ARBA00022679"/>
    </source>
</evidence>
<keyword evidence="12" id="KW-0460">Magnesium</keyword>
<dbReference type="GO" id="GO:0005524">
    <property type="term" value="F:ATP binding"/>
    <property type="evidence" value="ECO:0007669"/>
    <property type="project" value="UniProtKB-KW"/>
</dbReference>
<evidence type="ECO:0000256" key="13">
    <source>
        <dbReference type="ARBA" id="ARBA00033470"/>
    </source>
</evidence>
<sequence length="313" mass="35040">MIVPLSEGHEKNRSLIGGKAKNLSTLMKLGISVPNGFIVSSSAFLNFIKANRLGSQINHYMKTMSNPYIKINELFQSHTIPSDLEKEIKEAYDNLTFSHDIINVSVRSSASAEDLQDQSFAGQYETCLNIGSFDRLLKSIKKCWASVWSDQALQYLHTVNIDIKEVKISVLVQAMVQADTSGVAFSINPVTLSYDEIIINASYGLGEPIVSGLITPDLFIISKHDHKILHKELGLKEFKLVGQADGTKETPTSEQEIKSFSLNFDQINRITNITKKIEHYYQYPVDIEFTVKENEINVLQVRPITTVKGVVQS</sequence>
<comment type="similarity">
    <text evidence="4">Belongs to the PEP-utilizing enzyme family.</text>
</comment>
<dbReference type="EMBL" id="JAAIWN010000043">
    <property type="protein sequence ID" value="NEY82712.1"/>
    <property type="molecule type" value="Genomic_DNA"/>
</dbReference>
<reference evidence="17 18" key="1">
    <citation type="submission" date="2020-02" db="EMBL/GenBank/DDBJ databases">
        <title>Bacillus aquiflavi sp. nov., isolated from yellow water of strong flavor Chinese baijiu in Yibin region of China.</title>
        <authorList>
            <person name="Xie J."/>
        </authorList>
    </citation>
    <scope>NUCLEOTIDE SEQUENCE [LARGE SCALE GENOMIC DNA]</scope>
    <source>
        <strain evidence="17 18">3H-10</strain>
    </source>
</reference>
<evidence type="ECO:0000313" key="17">
    <source>
        <dbReference type="EMBL" id="NEY82712.1"/>
    </source>
</evidence>
<dbReference type="Pfam" id="PF01326">
    <property type="entry name" value="PPDK_N"/>
    <property type="match status" value="1"/>
</dbReference>
<dbReference type="Proteomes" id="UP000472971">
    <property type="component" value="Unassembled WGS sequence"/>
</dbReference>
<protein>
    <recommendedName>
        <fullName evidence="6">Phosphoenolpyruvate synthase</fullName>
        <ecNumber evidence="5">2.7.9.2</ecNumber>
    </recommendedName>
    <alternativeName>
        <fullName evidence="13">Pyruvate, water dikinase</fullName>
    </alternativeName>
</protein>
<keyword evidence="17" id="KW-0670">Pyruvate</keyword>
<comment type="function">
    <text evidence="2">Catalyzes the phosphorylation of pyruvate to phosphoenolpyruvate.</text>
</comment>
<dbReference type="AlphaFoldDB" id="A0A6B3W0J9"/>
<evidence type="ECO:0000256" key="1">
    <source>
        <dbReference type="ARBA" id="ARBA00001946"/>
    </source>
</evidence>
<gene>
    <name evidence="17" type="ORF">G4D64_14660</name>
    <name evidence="16" type="ORF">H1Z61_08205</name>
</gene>
<dbReference type="InterPro" id="IPR002192">
    <property type="entry name" value="PPDK_AMP/ATP-bd"/>
</dbReference>
<evidence type="ECO:0000256" key="12">
    <source>
        <dbReference type="ARBA" id="ARBA00022842"/>
    </source>
</evidence>
<dbReference type="Gene3D" id="3.30.1490.20">
    <property type="entry name" value="ATP-grasp fold, A domain"/>
    <property type="match status" value="1"/>
</dbReference>
<dbReference type="GO" id="GO:0008986">
    <property type="term" value="F:pyruvate, water dikinase activity"/>
    <property type="evidence" value="ECO:0007669"/>
    <property type="project" value="UniProtKB-EC"/>
</dbReference>